<proteinExistence type="predicted"/>
<dbReference type="Proteomes" id="UP000265828">
    <property type="component" value="Unassembled WGS sequence"/>
</dbReference>
<dbReference type="EMBL" id="QSUB01000013">
    <property type="protein sequence ID" value="RGN01803.1"/>
    <property type="molecule type" value="Genomic_DNA"/>
</dbReference>
<comment type="caution">
    <text evidence="1">The sequence shown here is derived from an EMBL/GenBank/DDBJ whole genome shotgun (WGS) entry which is preliminary data.</text>
</comment>
<dbReference type="AlphaFoldDB" id="A0A395ZZS6"/>
<reference evidence="4 5" key="1">
    <citation type="submission" date="2018-08" db="EMBL/GenBank/DDBJ databases">
        <title>A genome reference for cultivated species of the human gut microbiota.</title>
        <authorList>
            <person name="Zou Y."/>
            <person name="Xue W."/>
            <person name="Luo G."/>
        </authorList>
    </citation>
    <scope>NUCLEOTIDE SEQUENCE [LARGE SCALE GENOMIC DNA]</scope>
    <source>
        <strain evidence="2 6">AF14-23</strain>
        <strain evidence="3 5">AM37-4AC</strain>
        <strain evidence="1 4">OM06-11AA</strain>
    </source>
</reference>
<sequence>MTVTALARGYSKNTVIIDMTVMQGIRVTVEAVGRGYPKTAVTAVTAVTQRAVYPPKKGR</sequence>
<evidence type="ECO:0000313" key="4">
    <source>
        <dbReference type="Proteomes" id="UP000261222"/>
    </source>
</evidence>
<dbReference type="GeneID" id="79839163"/>
<evidence type="ECO:0000313" key="1">
    <source>
        <dbReference type="EMBL" id="RGN01803.1"/>
    </source>
</evidence>
<evidence type="ECO:0000313" key="6">
    <source>
        <dbReference type="Proteomes" id="UP000265828"/>
    </source>
</evidence>
<evidence type="ECO:0000313" key="5">
    <source>
        <dbReference type="Proteomes" id="UP000265808"/>
    </source>
</evidence>
<evidence type="ECO:0000313" key="2">
    <source>
        <dbReference type="EMBL" id="RGV60189.1"/>
    </source>
</evidence>
<protein>
    <submittedName>
        <fullName evidence="1">Uncharacterized protein</fullName>
    </submittedName>
</protein>
<dbReference type="RefSeq" id="WP_004613323.1">
    <property type="nucleotide sequence ID" value="NZ_CZBP01000006.1"/>
</dbReference>
<evidence type="ECO:0000313" key="3">
    <source>
        <dbReference type="EMBL" id="RHC08442.1"/>
    </source>
</evidence>
<name>A0A395ZZS6_9FIRM</name>
<dbReference type="EMBL" id="QSHL01000003">
    <property type="protein sequence ID" value="RHC08442.1"/>
    <property type="molecule type" value="Genomic_DNA"/>
</dbReference>
<dbReference type="EMBL" id="QRZI01000022">
    <property type="protein sequence ID" value="RGV60189.1"/>
    <property type="molecule type" value="Genomic_DNA"/>
</dbReference>
<gene>
    <name evidence="3" type="ORF">DW859_06045</name>
    <name evidence="2" type="ORF">DWW07_17885</name>
    <name evidence="1" type="ORF">DXB81_17180</name>
</gene>
<accession>A0A395ZZS6</accession>
<dbReference type="Proteomes" id="UP000261222">
    <property type="component" value="Unassembled WGS sequence"/>
</dbReference>
<dbReference type="Proteomes" id="UP000265808">
    <property type="component" value="Unassembled WGS sequence"/>
</dbReference>
<organism evidence="1 4">
    <name type="scientific">Blautia obeum</name>
    <dbReference type="NCBI Taxonomy" id="40520"/>
    <lineage>
        <taxon>Bacteria</taxon>
        <taxon>Bacillati</taxon>
        <taxon>Bacillota</taxon>
        <taxon>Clostridia</taxon>
        <taxon>Lachnospirales</taxon>
        <taxon>Lachnospiraceae</taxon>
        <taxon>Blautia</taxon>
    </lineage>
</organism>